<organism evidence="1 2">
    <name type="scientific">Phascolarctobacterium succinatutens YIT 12067</name>
    <dbReference type="NCBI Taxonomy" id="626939"/>
    <lineage>
        <taxon>Bacteria</taxon>
        <taxon>Bacillati</taxon>
        <taxon>Bacillota</taxon>
        <taxon>Negativicutes</taxon>
        <taxon>Acidaminococcales</taxon>
        <taxon>Acidaminococcaceae</taxon>
        <taxon>Phascolarctobacterium</taxon>
    </lineage>
</organism>
<protein>
    <submittedName>
        <fullName evidence="1">Uncharacterized protein</fullName>
    </submittedName>
</protein>
<dbReference type="EMBL" id="AEVN01000035">
    <property type="protein sequence ID" value="EFY05095.1"/>
    <property type="molecule type" value="Genomic_DNA"/>
</dbReference>
<name>E8LDI0_9FIRM</name>
<keyword evidence="2" id="KW-1185">Reference proteome</keyword>
<dbReference type="HOGENOM" id="CLU_2937626_0_0_9"/>
<comment type="caution">
    <text evidence="1">The sequence shown here is derived from an EMBL/GenBank/DDBJ whole genome shotgun (WGS) entry which is preliminary data.</text>
</comment>
<sequence length="60" mass="7077">MVCEKERVKFQAVAIFSFSYSKTEMAAAFLYIMKEMSSGHIMSHYGLFYFRFPLLFFADL</sequence>
<proteinExistence type="predicted"/>
<dbReference type="Proteomes" id="UP000004923">
    <property type="component" value="Unassembled WGS sequence"/>
</dbReference>
<accession>E8LDI0</accession>
<reference evidence="1 2" key="1">
    <citation type="submission" date="2011-01" db="EMBL/GenBank/DDBJ databases">
        <authorList>
            <person name="Weinstock G."/>
            <person name="Sodergren E."/>
            <person name="Clifton S."/>
            <person name="Fulton L."/>
            <person name="Fulton B."/>
            <person name="Courtney L."/>
            <person name="Fronick C."/>
            <person name="Harrison M."/>
            <person name="Strong C."/>
            <person name="Farmer C."/>
            <person name="Delahaunty K."/>
            <person name="Markovic C."/>
            <person name="Hall O."/>
            <person name="Minx P."/>
            <person name="Tomlinson C."/>
            <person name="Mitreva M."/>
            <person name="Hou S."/>
            <person name="Chen J."/>
            <person name="Wollam A."/>
            <person name="Pepin K.H."/>
            <person name="Johnson M."/>
            <person name="Bhonagiri V."/>
            <person name="Zhang X."/>
            <person name="Suruliraj S."/>
            <person name="Warren W."/>
            <person name="Chinwalla A."/>
            <person name="Mardis E.R."/>
            <person name="Wilson R.K."/>
        </authorList>
    </citation>
    <scope>NUCLEOTIDE SEQUENCE [LARGE SCALE GENOMIC DNA]</scope>
    <source>
        <strain evidence="1 2">YIT 12067</strain>
    </source>
</reference>
<evidence type="ECO:0000313" key="1">
    <source>
        <dbReference type="EMBL" id="EFY05095.1"/>
    </source>
</evidence>
<dbReference type="RefSeq" id="WP_009145287.1">
    <property type="nucleotide sequence ID" value="NZ_GL830877.1"/>
</dbReference>
<evidence type="ECO:0000313" key="2">
    <source>
        <dbReference type="Proteomes" id="UP000004923"/>
    </source>
</evidence>
<dbReference type="AlphaFoldDB" id="E8LDI0"/>
<gene>
    <name evidence="1" type="ORF">HMPREF9443_00907</name>
</gene>